<dbReference type="Gene3D" id="2.130.10.10">
    <property type="entry name" value="YVTN repeat-like/Quinoprotein amine dehydrogenase"/>
    <property type="match status" value="1"/>
</dbReference>
<accession>A0A063Y1Y6</accession>
<evidence type="ECO:0000313" key="2">
    <source>
        <dbReference type="Proteomes" id="UP000027318"/>
    </source>
</evidence>
<comment type="caution">
    <text evidence="1">The sequence shown here is derived from an EMBL/GenBank/DDBJ whole genome shotgun (WGS) entry which is preliminary data.</text>
</comment>
<evidence type="ECO:0008006" key="3">
    <source>
        <dbReference type="Google" id="ProtNLM"/>
    </source>
</evidence>
<evidence type="ECO:0000313" key="1">
    <source>
        <dbReference type="EMBL" id="KDE38781.1"/>
    </source>
</evidence>
<dbReference type="SUPFAM" id="SSF110296">
    <property type="entry name" value="Oligoxyloglucan reducing end-specific cellobiohydrolase"/>
    <property type="match status" value="1"/>
</dbReference>
<dbReference type="AlphaFoldDB" id="A0A063Y1Y6"/>
<protein>
    <recommendedName>
        <fullName evidence="3">BNR repeat protein</fullName>
    </recommendedName>
</protein>
<dbReference type="EMBL" id="JMSZ01000036">
    <property type="protein sequence ID" value="KDE38781.1"/>
    <property type="molecule type" value="Genomic_DNA"/>
</dbReference>
<reference evidence="1 2" key="1">
    <citation type="journal article" date="2005" name="Int. J. Syst. Evol. Microbiol.">
        <title>Nitrincola lacisaponensis gen. nov., sp. nov., a novel alkaliphilic bacterium isolated from an alkaline, saline lake.</title>
        <authorList>
            <person name="Dimitriu P.A."/>
            <person name="Shukla S.K."/>
            <person name="Conradt J."/>
            <person name="Marquez M.C."/>
            <person name="Ventosa A."/>
            <person name="Maglia A."/>
            <person name="Peyton B.M."/>
            <person name="Pinkart H.C."/>
            <person name="Mormile M.R."/>
        </authorList>
    </citation>
    <scope>NUCLEOTIDE SEQUENCE [LARGE SCALE GENOMIC DNA]</scope>
    <source>
        <strain evidence="1 2">4CA</strain>
    </source>
</reference>
<dbReference type="Proteomes" id="UP000027318">
    <property type="component" value="Unassembled WGS sequence"/>
</dbReference>
<dbReference type="CDD" id="cd15482">
    <property type="entry name" value="Sialidase_non-viral"/>
    <property type="match status" value="1"/>
</dbReference>
<dbReference type="RefSeq" id="WP_036549105.1">
    <property type="nucleotide sequence ID" value="NZ_JMSZ01000036.1"/>
</dbReference>
<dbReference type="InterPro" id="IPR015943">
    <property type="entry name" value="WD40/YVTN_repeat-like_dom_sf"/>
</dbReference>
<dbReference type="STRING" id="267850.ADINL_2682"/>
<gene>
    <name evidence="1" type="ORF">ADINL_2682</name>
</gene>
<proteinExistence type="predicted"/>
<name>A0A063Y1Y6_9GAMM</name>
<sequence>MNTIDQLHAFRRPEVKAVVHKGEDIWLGTSNGLYHLHHHVLNVCGDWHGHRISALAASESGLVVSASYAKETLLAVTDKQGNLIQRLPSLGQDNAKSLLVAKGQILAGGKRGIYQLEGDKWQRLPDTQGAEVIGLTLRDENYLAFCKKQGVNAHAGLLVSHDAGAHWQLEIETGYHDAIIQAQDGRYLTRWRGPWRIGSSIRYQKRPFSAACQGDNVNAWITGNILACEFSDSKYDPLELKDPRFAEAEHLLLLAKGFALVAGINGAFLVNLGNGQVQDLFAEHAIPDEAARVKQLWSLEEGRTLATTSFGTFFSDDGGTHWKVSSSEWAVLDAEGLTMSPEGAWYMATQRGLFSSWDNGESWSQVKFTTTPHFAELTAIAFIGNRLALGSKSGLFLSDADQPKQLRWISCVGNTTVKGLLAKDNSLWVGTEDGRLLEVNAETETGIMRAVFQHPCRPLAAAGSVVTLLSAKQLFRVSPKEVQAVKLPDTVHEIQDAACTDLGLVAWNKHHGWVLNAATDMTWLPIKHWITGVKSISSSTPRLLTDRIKIGAWS</sequence>
<keyword evidence="2" id="KW-1185">Reference proteome</keyword>
<organism evidence="1 2">
    <name type="scientific">Nitrincola lacisaponensis</name>
    <dbReference type="NCBI Taxonomy" id="267850"/>
    <lineage>
        <taxon>Bacteria</taxon>
        <taxon>Pseudomonadati</taxon>
        <taxon>Pseudomonadota</taxon>
        <taxon>Gammaproteobacteria</taxon>
        <taxon>Oceanospirillales</taxon>
        <taxon>Oceanospirillaceae</taxon>
        <taxon>Nitrincola</taxon>
    </lineage>
</organism>
<dbReference type="OrthoDB" id="9813892at2"/>